<name>A0ABV6GZ92_9PAST</name>
<accession>A0ABV6GZ92</accession>
<dbReference type="EMBL" id="JBHLWB010000002">
    <property type="protein sequence ID" value="MFC0308684.1"/>
    <property type="molecule type" value="Genomic_DNA"/>
</dbReference>
<sequence>MGHQKIISGAGIGLKIEHFELILQQPDYVDFVEIHAENYMVPGGAMHHYLQRICEIYPLSIHGVGLSIGSDTKLDEEHIDRLKALLHRYQPQLFSEHLAWSSHSVNFYNDLLPLAYTNKKLNQVCDHIDHLQHRLQRQMLLENPSTYVEFSANEMEETEFIREIVKRTGCGLLLDVNNVYVSAINHQRDPYAYLQQLPLAAVQQIHIAGYSEDQDANGERLLIDSHSEQVSHEVWQLYLFTLQLIGSKPTLLERDNNIPAFSELQKDLYQIQQAQQRYNQKDKV</sequence>
<dbReference type="HAMAP" id="MF_00697">
    <property type="entry name" value="UPF0276"/>
    <property type="match status" value="1"/>
</dbReference>
<gene>
    <name evidence="2" type="ORF">ACFFHK_03045</name>
</gene>
<keyword evidence="3" id="KW-1185">Reference proteome</keyword>
<dbReference type="RefSeq" id="WP_382369173.1">
    <property type="nucleotide sequence ID" value="NZ_JBHLWB010000002.1"/>
</dbReference>
<protein>
    <recommendedName>
        <fullName evidence="1">UPF0276 protein ACFFHK_03045</fullName>
    </recommendedName>
</protein>
<dbReference type="InterPro" id="IPR036237">
    <property type="entry name" value="Xyl_isomerase-like_sf"/>
</dbReference>
<organism evidence="2 3">
    <name type="scientific">Gallibacterium trehalosifermentans</name>
    <dbReference type="NCBI Taxonomy" id="516935"/>
    <lineage>
        <taxon>Bacteria</taxon>
        <taxon>Pseudomonadati</taxon>
        <taxon>Pseudomonadota</taxon>
        <taxon>Gammaproteobacteria</taxon>
        <taxon>Pasteurellales</taxon>
        <taxon>Pasteurellaceae</taxon>
        <taxon>Gallibacterium</taxon>
    </lineage>
</organism>
<dbReference type="InterPro" id="IPR007801">
    <property type="entry name" value="MbnB/TglH/ChrH"/>
</dbReference>
<evidence type="ECO:0000256" key="1">
    <source>
        <dbReference type="HAMAP-Rule" id="MF_00697"/>
    </source>
</evidence>
<dbReference type="Gene3D" id="3.20.20.150">
    <property type="entry name" value="Divalent-metal-dependent TIM barrel enzymes"/>
    <property type="match status" value="1"/>
</dbReference>
<dbReference type="Proteomes" id="UP001589767">
    <property type="component" value="Unassembled WGS sequence"/>
</dbReference>
<dbReference type="SUPFAM" id="SSF51658">
    <property type="entry name" value="Xylose isomerase-like"/>
    <property type="match status" value="1"/>
</dbReference>
<comment type="similarity">
    <text evidence="1">Belongs to the UPF0276 family.</text>
</comment>
<dbReference type="NCBIfam" id="NF003818">
    <property type="entry name" value="PRK05409.1"/>
    <property type="match status" value="1"/>
</dbReference>
<evidence type="ECO:0000313" key="3">
    <source>
        <dbReference type="Proteomes" id="UP001589767"/>
    </source>
</evidence>
<reference evidence="2 3" key="1">
    <citation type="submission" date="2024-09" db="EMBL/GenBank/DDBJ databases">
        <authorList>
            <person name="Sun Q."/>
            <person name="Mori K."/>
        </authorList>
    </citation>
    <scope>NUCLEOTIDE SEQUENCE [LARGE SCALE GENOMIC DNA]</scope>
    <source>
        <strain evidence="2 3">CCM 7539</strain>
    </source>
</reference>
<dbReference type="PANTHER" id="PTHR42194:SF1">
    <property type="entry name" value="UPF0276 PROTEIN HI_1600"/>
    <property type="match status" value="1"/>
</dbReference>
<dbReference type="PANTHER" id="PTHR42194">
    <property type="entry name" value="UPF0276 PROTEIN HI_1600"/>
    <property type="match status" value="1"/>
</dbReference>
<evidence type="ECO:0000313" key="2">
    <source>
        <dbReference type="EMBL" id="MFC0308684.1"/>
    </source>
</evidence>
<proteinExistence type="inferred from homology"/>
<dbReference type="Pfam" id="PF05114">
    <property type="entry name" value="MbnB_TglH_ChrH"/>
    <property type="match status" value="1"/>
</dbReference>
<comment type="caution">
    <text evidence="2">The sequence shown here is derived from an EMBL/GenBank/DDBJ whole genome shotgun (WGS) entry which is preliminary data.</text>
</comment>